<dbReference type="EMBL" id="MZGU01000006">
    <property type="protein sequence ID" value="PWB85123.1"/>
    <property type="molecule type" value="Genomic_DNA"/>
</dbReference>
<name>A0A2U1S628_9EURY</name>
<feature type="domain" description="Formylmethanofuran dehydrogenase subunit E" evidence="1">
    <location>
        <begin position="16"/>
        <end position="130"/>
    </location>
</feature>
<gene>
    <name evidence="2" type="ORF">MBBWO_14370</name>
</gene>
<evidence type="ECO:0000259" key="1">
    <source>
        <dbReference type="Pfam" id="PF02663"/>
    </source>
</evidence>
<dbReference type="Gene3D" id="3.30.1330.130">
    <property type="match status" value="1"/>
</dbReference>
<dbReference type="InterPro" id="IPR053194">
    <property type="entry name" value="tRNA_methyltr_O"/>
</dbReference>
<protein>
    <submittedName>
        <fullName evidence="2">FmdE, molybdenum formylmethanofuran dehydrogenase operon</fullName>
    </submittedName>
</protein>
<proteinExistence type="predicted"/>
<dbReference type="PANTHER" id="PTHR39418:SF1">
    <property type="entry name" value="DEHYDROGENASE"/>
    <property type="match status" value="1"/>
</dbReference>
<accession>A0A2U1S628</accession>
<dbReference type="SUPFAM" id="SSF143555">
    <property type="entry name" value="FwdE-like"/>
    <property type="match status" value="1"/>
</dbReference>
<dbReference type="Proteomes" id="UP000245577">
    <property type="component" value="Unassembled WGS sequence"/>
</dbReference>
<evidence type="ECO:0000313" key="3">
    <source>
        <dbReference type="Proteomes" id="UP000245577"/>
    </source>
</evidence>
<dbReference type="Pfam" id="PF02663">
    <property type="entry name" value="FmdE"/>
    <property type="match status" value="1"/>
</dbReference>
<organism evidence="2 3">
    <name type="scientific">Methanobrevibacter woesei</name>
    <dbReference type="NCBI Taxonomy" id="190976"/>
    <lineage>
        <taxon>Archaea</taxon>
        <taxon>Methanobacteriati</taxon>
        <taxon>Methanobacteriota</taxon>
        <taxon>Methanomada group</taxon>
        <taxon>Methanobacteria</taxon>
        <taxon>Methanobacteriales</taxon>
        <taxon>Methanobacteriaceae</taxon>
        <taxon>Methanobrevibacter</taxon>
    </lineage>
</organism>
<dbReference type="AlphaFoldDB" id="A0A2U1S628"/>
<keyword evidence="3" id="KW-1185">Reference proteome</keyword>
<sequence length="190" mass="21371">MNEEDYMEQLKIAGDFHGEICGGVTVGTKMAMYGLELMGMELNQKHKNLMVFLENERCTADAIQAVTKCSMGKRSLKQMYYGKFAVTFYNMDTGEAIRITDADANKKSSCKEDIPDMIERFKTTPPEDLFNVQKVKIKELDESQIPGNPHKTEVCSVCGEKVTDNHHVIKDGKVMCKACAEGGYYEVIDE</sequence>
<reference evidence="2 3" key="1">
    <citation type="submission" date="2017-03" db="EMBL/GenBank/DDBJ databases">
        <title>Genome sequence of Methanobrevibacter wosei.</title>
        <authorList>
            <person name="Poehlein A."/>
            <person name="Seedorf H."/>
            <person name="Daniel R."/>
        </authorList>
    </citation>
    <scope>NUCLEOTIDE SEQUENCE [LARGE SCALE GENOMIC DNA]</scope>
    <source>
        <strain evidence="2 3">DSM 11979</strain>
    </source>
</reference>
<comment type="caution">
    <text evidence="2">The sequence shown here is derived from an EMBL/GenBank/DDBJ whole genome shotgun (WGS) entry which is preliminary data.</text>
</comment>
<dbReference type="InterPro" id="IPR003814">
    <property type="entry name" value="FmdEsu_dom"/>
</dbReference>
<evidence type="ECO:0000313" key="2">
    <source>
        <dbReference type="EMBL" id="PWB85123.1"/>
    </source>
</evidence>
<dbReference type="PANTHER" id="PTHR39418">
    <property type="entry name" value="DEHYDROGENASE-RELATED"/>
    <property type="match status" value="1"/>
</dbReference>